<dbReference type="PROSITE" id="PS00131">
    <property type="entry name" value="CARBOXYPEPT_SER_SER"/>
    <property type="match status" value="1"/>
</dbReference>
<dbReference type="GO" id="GO:0006508">
    <property type="term" value="P:proteolysis"/>
    <property type="evidence" value="ECO:0007669"/>
    <property type="project" value="UniProtKB-KW"/>
</dbReference>
<dbReference type="GO" id="GO:0004185">
    <property type="term" value="F:serine-type carboxypeptidase activity"/>
    <property type="evidence" value="ECO:0007669"/>
    <property type="project" value="UniProtKB-UniRule"/>
</dbReference>
<gene>
    <name evidence="11" type="primary">Dsim\GD21932</name>
    <name evidence="11" type="ORF">Dsimw501_GD21932</name>
</gene>
<dbReference type="AlphaFoldDB" id="A0A0J9TP36"/>
<evidence type="ECO:0000256" key="3">
    <source>
        <dbReference type="ARBA" id="ARBA00022525"/>
    </source>
</evidence>
<feature type="chain" id="PRO_5006531958" description="Carboxypeptidase" evidence="10">
    <location>
        <begin position="29"/>
        <end position="429"/>
    </location>
</feature>
<feature type="signal peptide" evidence="10">
    <location>
        <begin position="1"/>
        <end position="28"/>
    </location>
</feature>
<accession>A0A0J9TP36</accession>
<name>A0A0J9TP36_DROSI</name>
<dbReference type="PRINTS" id="PR00724">
    <property type="entry name" value="CRBOXYPTASEC"/>
</dbReference>
<keyword evidence="5 10" id="KW-0645">Protease</keyword>
<dbReference type="KEGG" id="dsi:Dsimw501_GD21932"/>
<proteinExistence type="inferred from homology"/>
<dbReference type="FunFam" id="3.40.50.1820:FF:000075">
    <property type="entry name" value="Carboxypeptidase"/>
    <property type="match status" value="1"/>
</dbReference>
<organism evidence="11">
    <name type="scientific">Drosophila simulans</name>
    <name type="common">Fruit fly</name>
    <dbReference type="NCBI Taxonomy" id="7240"/>
    <lineage>
        <taxon>Eukaryota</taxon>
        <taxon>Metazoa</taxon>
        <taxon>Ecdysozoa</taxon>
        <taxon>Arthropoda</taxon>
        <taxon>Hexapoda</taxon>
        <taxon>Insecta</taxon>
        <taxon>Pterygota</taxon>
        <taxon>Neoptera</taxon>
        <taxon>Endopterygota</taxon>
        <taxon>Diptera</taxon>
        <taxon>Brachycera</taxon>
        <taxon>Muscomorpha</taxon>
        <taxon>Ephydroidea</taxon>
        <taxon>Drosophilidae</taxon>
        <taxon>Drosophila</taxon>
        <taxon>Sophophora</taxon>
    </lineage>
</organism>
<evidence type="ECO:0000313" key="11">
    <source>
        <dbReference type="EMBL" id="KMY90425.1"/>
    </source>
</evidence>
<evidence type="ECO:0000256" key="4">
    <source>
        <dbReference type="ARBA" id="ARBA00022645"/>
    </source>
</evidence>
<dbReference type="EMBL" id="CM002910">
    <property type="protein sequence ID" value="KMY90425.1"/>
    <property type="molecule type" value="Genomic_DNA"/>
</dbReference>
<dbReference type="EC" id="3.4.16.-" evidence="10"/>
<keyword evidence="3" id="KW-0964">Secreted</keyword>
<dbReference type="InterPro" id="IPR029058">
    <property type="entry name" value="AB_hydrolase_fold"/>
</dbReference>
<reference evidence="11" key="3">
    <citation type="submission" date="2015-04" db="EMBL/GenBank/DDBJ databases">
        <authorList>
            <consortium name="FlyBase"/>
        </authorList>
    </citation>
    <scope>NUCLEOTIDE SEQUENCE</scope>
    <source>
        <strain evidence="11">W501</strain>
    </source>
</reference>
<comment type="subcellular location">
    <subcellularLocation>
        <location evidence="1">Secreted</location>
    </subcellularLocation>
</comment>
<evidence type="ECO:0000256" key="6">
    <source>
        <dbReference type="ARBA" id="ARBA00022729"/>
    </source>
</evidence>
<evidence type="ECO:0000256" key="7">
    <source>
        <dbReference type="ARBA" id="ARBA00022801"/>
    </source>
</evidence>
<dbReference type="InterPro" id="IPR001563">
    <property type="entry name" value="Peptidase_S10"/>
</dbReference>
<comment type="similarity">
    <text evidence="2 10">Belongs to the peptidase S10 family.</text>
</comment>
<dbReference type="Proteomes" id="UP000035880">
    <property type="component" value="Chromosome 2L"/>
</dbReference>
<sequence>MYMYLNENKNRIWACALCFFLTLICVQGRVGLGPGVQEWDYVEVREGAHLFYWLLYTTANVSHFTERPLVIWLQGGPGVASTGSGIFEQLGPIDIEGKTRESSWLKHVNVLFVDSPVGTGFAYVEHHSLYARNNRQIALDLVQLMKQFLTKYPDFRKVPLHIFSESYGGKMAPEFALELHLAKKVGGVECELKSVVVGNPWTSPLDSILSYAPFLLQSGIVDDDGYRRISRLAGELAALVYGGKWIRALMKATEVQGEISTSAGGVFLYNTQRRVHVDEVYRYGEDPQMSHFMRSNVTKALGLDNMPVWMEQNSTVFERLSQDIFKPANQIVTKLLEETPIQVGIYSGILDLLCATPGTVNWIRRLKWSRSSEYAKAPRTAIRIDGMLEGYEKHGGRLSMFWVFRAGHLVQQENPAAMAYILRYFTSYG</sequence>
<evidence type="ECO:0000256" key="1">
    <source>
        <dbReference type="ARBA" id="ARBA00004613"/>
    </source>
</evidence>
<dbReference type="PANTHER" id="PTHR11802">
    <property type="entry name" value="SERINE PROTEASE FAMILY S10 SERINE CARBOXYPEPTIDASE"/>
    <property type="match status" value="1"/>
</dbReference>
<dbReference type="SUPFAM" id="SSF53474">
    <property type="entry name" value="alpha/beta-Hydrolases"/>
    <property type="match status" value="1"/>
</dbReference>
<protein>
    <recommendedName>
        <fullName evidence="10">Carboxypeptidase</fullName>
        <ecNumber evidence="10">3.4.16.-</ecNumber>
    </recommendedName>
</protein>
<dbReference type="PANTHER" id="PTHR11802:SF3">
    <property type="entry name" value="RETINOID-INDUCIBLE SERINE CARBOXYPEPTIDASE"/>
    <property type="match status" value="1"/>
</dbReference>
<keyword evidence="6 10" id="KW-0732">Signal</keyword>
<keyword evidence="8" id="KW-0325">Glycoprotein</keyword>
<reference evidence="11" key="2">
    <citation type="submission" date="2014-06" db="EMBL/GenBank/DDBJ databases">
        <authorList>
            <person name="Hu T."/>
            <person name="Eisen M.B."/>
            <person name="Thornton K.R."/>
            <person name="Andolfatto P."/>
        </authorList>
    </citation>
    <scope>NUCLEOTIDE SEQUENCE</scope>
    <source>
        <strain evidence="11">W501</strain>
    </source>
</reference>
<dbReference type="Gene3D" id="3.40.50.1820">
    <property type="entry name" value="alpha/beta hydrolase"/>
    <property type="match status" value="1"/>
</dbReference>
<evidence type="ECO:0000256" key="8">
    <source>
        <dbReference type="ARBA" id="ARBA00023180"/>
    </source>
</evidence>
<dbReference type="GO" id="GO:0005576">
    <property type="term" value="C:extracellular region"/>
    <property type="evidence" value="ECO:0007669"/>
    <property type="project" value="UniProtKB-SubCell"/>
</dbReference>
<dbReference type="Bgee" id="FBgn0193348">
    <property type="expression patterns" value="Expressed in embryo and 1 other cell type or tissue"/>
</dbReference>
<dbReference type="Pfam" id="PF00450">
    <property type="entry name" value="Peptidase_S10"/>
    <property type="match status" value="1"/>
</dbReference>
<evidence type="ECO:0000256" key="10">
    <source>
        <dbReference type="RuleBase" id="RU361156"/>
    </source>
</evidence>
<dbReference type="OrthoDB" id="443318at2759"/>
<evidence type="ECO:0000256" key="5">
    <source>
        <dbReference type="ARBA" id="ARBA00022670"/>
    </source>
</evidence>
<reference evidence="11" key="1">
    <citation type="journal article" date="2013" name="Genome Res.">
        <title>A second-generation assembly of the Drosophila simulans genome provides new insights into patterns of lineage-specific divergence.</title>
        <authorList>
            <person name="Hu T.T."/>
            <person name="Eisen M.B."/>
            <person name="Thornton K.R."/>
            <person name="Andolfatto P."/>
        </authorList>
    </citation>
    <scope>NUCLEOTIDE SEQUENCE [LARGE SCALE GENOMIC DNA]</scope>
    <source>
        <strain evidence="11">W501</strain>
    </source>
</reference>
<keyword evidence="4 10" id="KW-0121">Carboxypeptidase</keyword>
<keyword evidence="7 10" id="KW-0378">Hydrolase</keyword>
<evidence type="ECO:0000256" key="2">
    <source>
        <dbReference type="ARBA" id="ARBA00009431"/>
    </source>
</evidence>
<evidence type="ECO:0000256" key="9">
    <source>
        <dbReference type="ARBA" id="ARBA00055847"/>
    </source>
</evidence>
<comment type="function">
    <text evidence="9">May be involved in vascular wall and kidney homeostasis.</text>
</comment>
<dbReference type="InterPro" id="IPR018202">
    <property type="entry name" value="Ser_caboxypep_ser_AS"/>
</dbReference>